<evidence type="ECO:0000313" key="1">
    <source>
        <dbReference type="EMBL" id="GJE99468.1"/>
    </source>
</evidence>
<dbReference type="SUPFAM" id="SSF50969">
    <property type="entry name" value="YVTN repeat-like/Quinoprotein amine dehydrogenase"/>
    <property type="match status" value="1"/>
</dbReference>
<dbReference type="InterPro" id="IPR011044">
    <property type="entry name" value="Quino_amine_DH_bsu"/>
</dbReference>
<evidence type="ECO:0000313" key="2">
    <source>
        <dbReference type="Proteomes" id="UP000703269"/>
    </source>
</evidence>
<organism evidence="1 2">
    <name type="scientific">Phanerochaete sordida</name>
    <dbReference type="NCBI Taxonomy" id="48140"/>
    <lineage>
        <taxon>Eukaryota</taxon>
        <taxon>Fungi</taxon>
        <taxon>Dikarya</taxon>
        <taxon>Basidiomycota</taxon>
        <taxon>Agaricomycotina</taxon>
        <taxon>Agaricomycetes</taxon>
        <taxon>Polyporales</taxon>
        <taxon>Phanerochaetaceae</taxon>
        <taxon>Phanerochaete</taxon>
    </lineage>
</organism>
<dbReference type="EMBL" id="BPQB01000110">
    <property type="protein sequence ID" value="GJE99468.1"/>
    <property type="molecule type" value="Genomic_DNA"/>
</dbReference>
<proteinExistence type="predicted"/>
<sequence>MLFAFGRSEGRYFIANGKQNDWKGIPQSLSPHLREDYYVLQAIAFGEHDVWFYRDAPRTGHEGTCKLSPSVAVHYPRVHEICQSGESVNWVAFGPDGKYVVDTDKKLHHTDDGLVRKYKESGNQVPLRSASYGHDGAWVVVEDDGTVRSQGLSEKVKTALDKKPVRNAQLSGYSSSNFFIEYVDGDTDWNLPSTWHENIRKVEKMTVRLDEPGTKGEKTVKQKIIFAFGPKDYQYCISNGSRAHWYGMSDAMAERLRRPGKMEAFSRGENGACFWRQGDSTWLSDGTKMAYPEVWRIWNTGEKINWVAFGSQGYYIIDTKDSLYASRKETILRRYKESGKYVPLRCASFGYGGAWVVVENDGDIRSWGLSESVLAKLKVGSVRNVQLSQTDPDYCYVEYISQASDYSLPKSWHEHVKDIEGNLPKPKTS</sequence>
<gene>
    <name evidence="1" type="ORF">PsYK624_157320</name>
</gene>
<reference evidence="1 2" key="1">
    <citation type="submission" date="2021-08" db="EMBL/GenBank/DDBJ databases">
        <title>Draft Genome Sequence of Phanerochaete sordida strain YK-624.</title>
        <authorList>
            <person name="Mori T."/>
            <person name="Dohra H."/>
            <person name="Suzuki T."/>
            <person name="Kawagishi H."/>
            <person name="Hirai H."/>
        </authorList>
    </citation>
    <scope>NUCLEOTIDE SEQUENCE [LARGE SCALE GENOMIC DNA]</scope>
    <source>
        <strain evidence="1 2">YK-624</strain>
    </source>
</reference>
<protein>
    <submittedName>
        <fullName evidence="1">Uncharacterized protein</fullName>
    </submittedName>
</protein>
<dbReference type="AlphaFoldDB" id="A0A9P3GPF3"/>
<dbReference type="Proteomes" id="UP000703269">
    <property type="component" value="Unassembled WGS sequence"/>
</dbReference>
<accession>A0A9P3GPF3</accession>
<comment type="caution">
    <text evidence="1">The sequence shown here is derived from an EMBL/GenBank/DDBJ whole genome shotgun (WGS) entry which is preliminary data.</text>
</comment>
<dbReference type="OrthoDB" id="9514740at2759"/>
<keyword evidence="2" id="KW-1185">Reference proteome</keyword>
<name>A0A9P3GPF3_9APHY</name>
<dbReference type="SUPFAM" id="SSF63829">
    <property type="entry name" value="Calcium-dependent phosphotriesterase"/>
    <property type="match status" value="1"/>
</dbReference>